<comment type="caution">
    <text evidence="2">The sequence shown here is derived from an EMBL/GenBank/DDBJ whole genome shotgun (WGS) entry which is preliminary data.</text>
</comment>
<dbReference type="PROSITE" id="PS51186">
    <property type="entry name" value="GNAT"/>
    <property type="match status" value="1"/>
</dbReference>
<dbReference type="RefSeq" id="WP_016172987.1">
    <property type="nucleotide sequence ID" value="NZ_ASWK01000001.1"/>
</dbReference>
<evidence type="ECO:0000259" key="1">
    <source>
        <dbReference type="PROSITE" id="PS51186"/>
    </source>
</evidence>
<dbReference type="CDD" id="cd04301">
    <property type="entry name" value="NAT_SF"/>
    <property type="match status" value="1"/>
</dbReference>
<dbReference type="STRING" id="44009.RV01_GL000845"/>
<accession>S1P2U0</accession>
<reference evidence="2 3" key="1">
    <citation type="submission" date="2013-03" db="EMBL/GenBank/DDBJ databases">
        <title>The Genome Sequence of Enterococcus dispar ATCC_51266 (Illumina only assembly).</title>
        <authorList>
            <consortium name="The Broad Institute Genomics Platform"/>
            <consortium name="The Broad Institute Genome Sequencing Center for Infectious Disease"/>
            <person name="Earl A."/>
            <person name="Russ C."/>
            <person name="Gilmore M."/>
            <person name="Surin D."/>
            <person name="Walker B."/>
            <person name="Young S."/>
            <person name="Zeng Q."/>
            <person name="Gargeya S."/>
            <person name="Fitzgerald M."/>
            <person name="Haas B."/>
            <person name="Abouelleil A."/>
            <person name="Allen A.W."/>
            <person name="Alvarado L."/>
            <person name="Arachchi H.M."/>
            <person name="Berlin A.M."/>
            <person name="Chapman S.B."/>
            <person name="Gainer-Dewar J."/>
            <person name="Goldberg J."/>
            <person name="Griggs A."/>
            <person name="Gujja S."/>
            <person name="Hansen M."/>
            <person name="Howarth C."/>
            <person name="Imamovic A."/>
            <person name="Ireland A."/>
            <person name="Larimer J."/>
            <person name="McCowan C."/>
            <person name="Murphy C."/>
            <person name="Pearson M."/>
            <person name="Poon T.W."/>
            <person name="Priest M."/>
            <person name="Roberts A."/>
            <person name="Saif S."/>
            <person name="Shea T."/>
            <person name="Sisk P."/>
            <person name="Sykes S."/>
            <person name="Wortman J."/>
            <person name="Nusbaum C."/>
            <person name="Birren B."/>
        </authorList>
    </citation>
    <scope>NUCLEOTIDE SEQUENCE [LARGE SCALE GENOMIC DNA]</scope>
    <source>
        <strain evidence="2 3">ATCC 51266</strain>
    </source>
</reference>
<gene>
    <name evidence="2" type="ORF">OMK_01822</name>
</gene>
<dbReference type="InterPro" id="IPR016181">
    <property type="entry name" value="Acyl_CoA_acyltransferase"/>
</dbReference>
<dbReference type="EMBL" id="AHYR01000006">
    <property type="protein sequence ID" value="EOT40906.1"/>
    <property type="molecule type" value="Genomic_DNA"/>
</dbReference>
<keyword evidence="3" id="KW-1185">Reference proteome</keyword>
<dbReference type="AlphaFoldDB" id="S1P2U0"/>
<evidence type="ECO:0000313" key="2">
    <source>
        <dbReference type="EMBL" id="EOT40906.1"/>
    </source>
</evidence>
<dbReference type="HOGENOM" id="CLU_1774504_0_0_9"/>
<dbReference type="GO" id="GO:0016747">
    <property type="term" value="F:acyltransferase activity, transferring groups other than amino-acyl groups"/>
    <property type="evidence" value="ECO:0007669"/>
    <property type="project" value="InterPro"/>
</dbReference>
<dbReference type="Gene3D" id="3.40.630.30">
    <property type="match status" value="1"/>
</dbReference>
<dbReference type="InterPro" id="IPR000182">
    <property type="entry name" value="GNAT_dom"/>
</dbReference>
<dbReference type="SUPFAM" id="SSF55729">
    <property type="entry name" value="Acyl-CoA N-acyltransferases (Nat)"/>
    <property type="match status" value="1"/>
</dbReference>
<proteinExistence type="predicted"/>
<dbReference type="PATRIC" id="fig|1139219.3.peg.1783"/>
<dbReference type="OrthoDB" id="1689703at2"/>
<protein>
    <recommendedName>
        <fullName evidence="1">N-acetyltransferase domain-containing protein</fullName>
    </recommendedName>
</protein>
<dbReference type="Pfam" id="PF00583">
    <property type="entry name" value="Acetyltransf_1"/>
    <property type="match status" value="1"/>
</dbReference>
<evidence type="ECO:0000313" key="3">
    <source>
        <dbReference type="Proteomes" id="UP000014127"/>
    </source>
</evidence>
<name>S1P2U0_9ENTE</name>
<sequence>MPQKIIDSEDEAFQFFYGDGIDQFRNQKDFDQCFTYSKEDPDMLGVAYQINNKIIGMAGCNENGKYCCEIGINILSNCRKQGLATKLIQKLTAEIMKADMDRIPVARTEFSHTESLNAFINAGYKLGWTAISFEKETEISHLRNRK</sequence>
<organism evidence="2 3">
    <name type="scientific">Enterococcus dispar ATCC 51266</name>
    <dbReference type="NCBI Taxonomy" id="1139219"/>
    <lineage>
        <taxon>Bacteria</taxon>
        <taxon>Bacillati</taxon>
        <taxon>Bacillota</taxon>
        <taxon>Bacilli</taxon>
        <taxon>Lactobacillales</taxon>
        <taxon>Enterococcaceae</taxon>
        <taxon>Enterococcus</taxon>
    </lineage>
</organism>
<dbReference type="Proteomes" id="UP000014127">
    <property type="component" value="Unassembled WGS sequence"/>
</dbReference>
<dbReference type="eggNOG" id="COG3393">
    <property type="taxonomic scope" value="Bacteria"/>
</dbReference>
<feature type="domain" description="N-acetyltransferase" evidence="1">
    <location>
        <begin position="1"/>
        <end position="146"/>
    </location>
</feature>